<dbReference type="GO" id="GO:0003677">
    <property type="term" value="F:DNA binding"/>
    <property type="evidence" value="ECO:0007669"/>
    <property type="project" value="UniProtKB-KW"/>
</dbReference>
<dbReference type="CDD" id="cd07377">
    <property type="entry name" value="WHTH_GntR"/>
    <property type="match status" value="1"/>
</dbReference>
<feature type="compositionally biased region" description="Polar residues" evidence="4">
    <location>
        <begin position="234"/>
        <end position="251"/>
    </location>
</feature>
<dbReference type="Proteomes" id="UP000593594">
    <property type="component" value="Chromosome"/>
</dbReference>
<dbReference type="InterPro" id="IPR036390">
    <property type="entry name" value="WH_DNA-bd_sf"/>
</dbReference>
<reference evidence="6 7" key="1">
    <citation type="submission" date="2020-06" db="EMBL/GenBank/DDBJ databases">
        <title>Genome sequence of 2 isolates from Red Sea Mangroves.</title>
        <authorList>
            <person name="Sefrji F."/>
            <person name="Michoud G."/>
            <person name="Merlino G."/>
            <person name="Daffonchio D."/>
        </authorList>
    </citation>
    <scope>NUCLEOTIDE SEQUENCE [LARGE SCALE GENOMIC DNA]</scope>
    <source>
        <strain evidence="6 7">R1DC25</strain>
    </source>
</reference>
<dbReference type="InterPro" id="IPR008920">
    <property type="entry name" value="TF_FadR/GntR_C"/>
</dbReference>
<dbReference type="InterPro" id="IPR036388">
    <property type="entry name" value="WH-like_DNA-bd_sf"/>
</dbReference>
<dbReference type="PANTHER" id="PTHR43537:SF20">
    <property type="entry name" value="HTH-TYPE TRANSCRIPTIONAL REPRESSOR GLAR"/>
    <property type="match status" value="1"/>
</dbReference>
<dbReference type="InterPro" id="IPR000524">
    <property type="entry name" value="Tscrpt_reg_HTH_GntR"/>
</dbReference>
<dbReference type="EMBL" id="CP058214">
    <property type="protein sequence ID" value="QPC41319.1"/>
    <property type="molecule type" value="Genomic_DNA"/>
</dbReference>
<dbReference type="SMART" id="SM00345">
    <property type="entry name" value="HTH_GNTR"/>
    <property type="match status" value="1"/>
</dbReference>
<keyword evidence="1" id="KW-0805">Transcription regulation</keyword>
<evidence type="ECO:0000259" key="5">
    <source>
        <dbReference type="PROSITE" id="PS50949"/>
    </source>
</evidence>
<proteinExistence type="predicted"/>
<dbReference type="Gene3D" id="1.20.120.530">
    <property type="entry name" value="GntR ligand-binding domain-like"/>
    <property type="match status" value="1"/>
</dbReference>
<feature type="region of interest" description="Disordered" evidence="4">
    <location>
        <begin position="225"/>
        <end position="251"/>
    </location>
</feature>
<evidence type="ECO:0000256" key="2">
    <source>
        <dbReference type="ARBA" id="ARBA00023125"/>
    </source>
</evidence>
<gene>
    <name evidence="6" type="ORF">HW532_00315</name>
</gene>
<dbReference type="InterPro" id="IPR011711">
    <property type="entry name" value="GntR_C"/>
</dbReference>
<dbReference type="AlphaFoldDB" id="A0A7S8C0U2"/>
<evidence type="ECO:0000256" key="1">
    <source>
        <dbReference type="ARBA" id="ARBA00023015"/>
    </source>
</evidence>
<dbReference type="Pfam" id="PF07729">
    <property type="entry name" value="FCD"/>
    <property type="match status" value="1"/>
</dbReference>
<protein>
    <submittedName>
        <fullName evidence="6">FCD domain-containing protein</fullName>
    </submittedName>
</protein>
<name>A0A7S8C0U2_9HYPH</name>
<dbReference type="SUPFAM" id="SSF46785">
    <property type="entry name" value="Winged helix' DNA-binding domain"/>
    <property type="match status" value="1"/>
</dbReference>
<dbReference type="PANTHER" id="PTHR43537">
    <property type="entry name" value="TRANSCRIPTIONAL REGULATOR, GNTR FAMILY"/>
    <property type="match status" value="1"/>
</dbReference>
<evidence type="ECO:0000256" key="3">
    <source>
        <dbReference type="ARBA" id="ARBA00023163"/>
    </source>
</evidence>
<keyword evidence="3" id="KW-0804">Transcription</keyword>
<dbReference type="Pfam" id="PF00392">
    <property type="entry name" value="GntR"/>
    <property type="match status" value="1"/>
</dbReference>
<sequence>MSRQDDAGAAARSRTSDIFDRIRHDIIRGRHAPGAKLKIEALREQYASGATPIREALSLLTADGLVAREHQRGFRVADISTSEFEELLAIRCFIEGRALRLAIERGGQDWEEDVVLARHRLLGRASWEANGDETEWEDYHKSFHMALISACGSRTLLRLSNQLYDENSRYRHIARLKGGARPTVYKEHDQIAEAVLARDADLAVQLLESHYRTTGNLLREALETLSPSPGDGATQDTPPASRDAASSGTGS</sequence>
<accession>A0A7S8C0U2</accession>
<dbReference type="GO" id="GO:0003700">
    <property type="term" value="F:DNA-binding transcription factor activity"/>
    <property type="evidence" value="ECO:0007669"/>
    <property type="project" value="InterPro"/>
</dbReference>
<keyword evidence="7" id="KW-1185">Reference proteome</keyword>
<feature type="domain" description="HTH gntR-type" evidence="5">
    <location>
        <begin position="12"/>
        <end position="79"/>
    </location>
</feature>
<organism evidence="6 7">
    <name type="scientific">Kaustia mangrovi</name>
    <dbReference type="NCBI Taxonomy" id="2593653"/>
    <lineage>
        <taxon>Bacteria</taxon>
        <taxon>Pseudomonadati</taxon>
        <taxon>Pseudomonadota</taxon>
        <taxon>Alphaproteobacteria</taxon>
        <taxon>Hyphomicrobiales</taxon>
        <taxon>Parvibaculaceae</taxon>
        <taxon>Kaustia</taxon>
    </lineage>
</organism>
<evidence type="ECO:0000256" key="4">
    <source>
        <dbReference type="SAM" id="MobiDB-lite"/>
    </source>
</evidence>
<dbReference type="SMART" id="SM00895">
    <property type="entry name" value="FCD"/>
    <property type="match status" value="1"/>
</dbReference>
<dbReference type="PROSITE" id="PS50949">
    <property type="entry name" value="HTH_GNTR"/>
    <property type="match status" value="1"/>
</dbReference>
<evidence type="ECO:0000313" key="6">
    <source>
        <dbReference type="EMBL" id="QPC41319.1"/>
    </source>
</evidence>
<dbReference type="Gene3D" id="1.10.10.10">
    <property type="entry name" value="Winged helix-like DNA-binding domain superfamily/Winged helix DNA-binding domain"/>
    <property type="match status" value="1"/>
</dbReference>
<dbReference type="SUPFAM" id="SSF48008">
    <property type="entry name" value="GntR ligand-binding domain-like"/>
    <property type="match status" value="1"/>
</dbReference>
<dbReference type="RefSeq" id="WP_213162536.1">
    <property type="nucleotide sequence ID" value="NZ_CP058214.1"/>
</dbReference>
<evidence type="ECO:0000313" key="7">
    <source>
        <dbReference type="Proteomes" id="UP000593594"/>
    </source>
</evidence>
<keyword evidence="2" id="KW-0238">DNA-binding</keyword>
<dbReference type="KEGG" id="kmn:HW532_00315"/>